<keyword evidence="7" id="KW-1185">Reference proteome</keyword>
<evidence type="ECO:0000259" key="5">
    <source>
        <dbReference type="PROSITE" id="PS50975"/>
    </source>
</evidence>
<accession>A0A7C8KSQ0</accession>
<dbReference type="RefSeq" id="WP_153402517.1">
    <property type="nucleotide sequence ID" value="NZ_ML762427.1"/>
</dbReference>
<keyword evidence="2 4" id="KW-0547">Nucleotide-binding</keyword>
<evidence type="ECO:0000256" key="2">
    <source>
        <dbReference type="ARBA" id="ARBA00022741"/>
    </source>
</evidence>
<dbReference type="Proteomes" id="UP000480246">
    <property type="component" value="Unassembled WGS sequence"/>
</dbReference>
<dbReference type="PANTHER" id="PTHR43055">
    <property type="entry name" value="FORMATE-DEPENDENT PHOSPHORIBOSYLGLYCINAMIDE FORMYLTRANSFERASE"/>
    <property type="match status" value="1"/>
</dbReference>
<dbReference type="Gene3D" id="3.30.1490.20">
    <property type="entry name" value="ATP-grasp fold, A domain"/>
    <property type="match status" value="1"/>
</dbReference>
<evidence type="ECO:0000256" key="4">
    <source>
        <dbReference type="PROSITE-ProRule" id="PRU00409"/>
    </source>
</evidence>
<evidence type="ECO:0000313" key="7">
    <source>
        <dbReference type="Proteomes" id="UP000480246"/>
    </source>
</evidence>
<dbReference type="Gene3D" id="3.30.470.20">
    <property type="entry name" value="ATP-grasp fold, B domain"/>
    <property type="match status" value="1"/>
</dbReference>
<feature type="domain" description="ATP-grasp" evidence="5">
    <location>
        <begin position="119"/>
        <end position="312"/>
    </location>
</feature>
<gene>
    <name evidence="6" type="ORF">F9U64_08220</name>
</gene>
<reference evidence="6 7" key="1">
    <citation type="submission" date="2019-10" db="EMBL/GenBank/DDBJ databases">
        <title>Gracilibacillus sp. nov. isolated from rice seeds.</title>
        <authorList>
            <person name="He S."/>
        </authorList>
    </citation>
    <scope>NUCLEOTIDE SEQUENCE [LARGE SCALE GENOMIC DNA]</scope>
    <source>
        <strain evidence="6 7">TD8</strain>
    </source>
</reference>
<sequence>MNILITSSARRIDFVGFFKDALKSLGIEGNVITADPEYNAPSLQAGDKNYMIPHQTAPGYLDAIFNICTKEHVNCIVPLNDWEVPKLAAAKHKFVEKDIKLFVPDESVVEKVRDKGKYRELLQPFEVKAPFSYLNVTDAEKGLESGEVDYPLIIKPRNGSASMGVEFAYNVEELQHAYDCAVREIKESPLDDATSKSAEENVIIQEVIEGDKFSLDIFNDLDGNYVTSLVRRQFAMRGGDIDKCVTENSEELLEIGEKIGSNLKHAGYINTDVYYDGKNYYVIDINPRFGGGYAFSHRAGANIPAAIINITRGEKVDEDWLTQQAGLDLARHDTVVAIDKEKPTVMNR</sequence>
<dbReference type="PANTHER" id="PTHR43055:SF1">
    <property type="entry name" value="FORMATE-DEPENDENT PHOSPHORIBOSYLGLYCINAMIDE FORMYLTRANSFERASE"/>
    <property type="match status" value="1"/>
</dbReference>
<dbReference type="EMBL" id="WEID01000036">
    <property type="protein sequence ID" value="KAB8137782.1"/>
    <property type="molecule type" value="Genomic_DNA"/>
</dbReference>
<dbReference type="InterPro" id="IPR011761">
    <property type="entry name" value="ATP-grasp"/>
</dbReference>
<dbReference type="Pfam" id="PF21360">
    <property type="entry name" value="PylC-like_N"/>
    <property type="match status" value="1"/>
</dbReference>
<dbReference type="InterPro" id="IPR048764">
    <property type="entry name" value="PylC_N"/>
</dbReference>
<dbReference type="NCBIfam" id="NF009404">
    <property type="entry name" value="PRK12767.1-3"/>
    <property type="match status" value="1"/>
</dbReference>
<dbReference type="Gene3D" id="3.40.50.20">
    <property type="match status" value="1"/>
</dbReference>
<evidence type="ECO:0000256" key="1">
    <source>
        <dbReference type="ARBA" id="ARBA00022598"/>
    </source>
</evidence>
<dbReference type="GO" id="GO:0005524">
    <property type="term" value="F:ATP binding"/>
    <property type="evidence" value="ECO:0007669"/>
    <property type="project" value="UniProtKB-UniRule"/>
</dbReference>
<dbReference type="SUPFAM" id="SSF56059">
    <property type="entry name" value="Glutathione synthetase ATP-binding domain-like"/>
    <property type="match status" value="1"/>
</dbReference>
<keyword evidence="1" id="KW-0436">Ligase</keyword>
<dbReference type="AlphaFoldDB" id="A0A7C8KSQ0"/>
<organism evidence="6 7">
    <name type="scientific">Gracilibacillus oryzae</name>
    <dbReference type="NCBI Taxonomy" id="1672701"/>
    <lineage>
        <taxon>Bacteria</taxon>
        <taxon>Bacillati</taxon>
        <taxon>Bacillota</taxon>
        <taxon>Bacilli</taxon>
        <taxon>Bacillales</taxon>
        <taxon>Bacillaceae</taxon>
        <taxon>Gracilibacillus</taxon>
    </lineage>
</organism>
<dbReference type="PROSITE" id="PS50975">
    <property type="entry name" value="ATP_GRASP"/>
    <property type="match status" value="1"/>
</dbReference>
<evidence type="ECO:0000313" key="6">
    <source>
        <dbReference type="EMBL" id="KAB8137782.1"/>
    </source>
</evidence>
<dbReference type="GO" id="GO:0005829">
    <property type="term" value="C:cytosol"/>
    <property type="evidence" value="ECO:0007669"/>
    <property type="project" value="TreeGrafter"/>
</dbReference>
<comment type="caution">
    <text evidence="6">The sequence shown here is derived from an EMBL/GenBank/DDBJ whole genome shotgun (WGS) entry which is preliminary data.</text>
</comment>
<evidence type="ECO:0000256" key="3">
    <source>
        <dbReference type="ARBA" id="ARBA00022840"/>
    </source>
</evidence>
<name>A0A7C8KSQ0_9BACI</name>
<dbReference type="Pfam" id="PF15632">
    <property type="entry name" value="ATPgrasp_Ter"/>
    <property type="match status" value="1"/>
</dbReference>
<proteinExistence type="predicted"/>
<dbReference type="InterPro" id="IPR013815">
    <property type="entry name" value="ATP_grasp_subdomain_1"/>
</dbReference>
<keyword evidence="3 4" id="KW-0067">ATP-binding</keyword>
<dbReference type="OrthoDB" id="9803907at2"/>
<dbReference type="GO" id="GO:0046872">
    <property type="term" value="F:metal ion binding"/>
    <property type="evidence" value="ECO:0007669"/>
    <property type="project" value="InterPro"/>
</dbReference>
<dbReference type="GO" id="GO:0016874">
    <property type="term" value="F:ligase activity"/>
    <property type="evidence" value="ECO:0007669"/>
    <property type="project" value="UniProtKB-KW"/>
</dbReference>
<protein>
    <submittedName>
        <fullName evidence="6">ATP-grasp domain-containing protein</fullName>
    </submittedName>
</protein>